<dbReference type="AlphaFoldDB" id="A0A4Y2BDB8"/>
<name>A0A4Y2BDB8_ARAVE</name>
<sequence length="136" mass="15108">MLFQKNYKQIQNECFLKQMKMGANLLSSQHSFNSSSFSYNASQSGPFICAITSNADESFLHNSSPITSVQKSRRNSLSIETESFLGDASRLSLLYRTSDAQILNGENIENESCGALITAEQLSCHTSTSNDLLWCF</sequence>
<keyword evidence="2" id="KW-1185">Reference proteome</keyword>
<dbReference type="EMBL" id="BGPR01000068">
    <property type="protein sequence ID" value="GBL90003.1"/>
    <property type="molecule type" value="Genomic_DNA"/>
</dbReference>
<dbReference type="Proteomes" id="UP000499080">
    <property type="component" value="Unassembled WGS sequence"/>
</dbReference>
<evidence type="ECO:0000313" key="1">
    <source>
        <dbReference type="EMBL" id="GBL90003.1"/>
    </source>
</evidence>
<gene>
    <name evidence="1" type="ORF">AVEN_178403_1</name>
</gene>
<reference evidence="1 2" key="1">
    <citation type="journal article" date="2019" name="Sci. Rep.">
        <title>Orb-weaving spider Araneus ventricosus genome elucidates the spidroin gene catalogue.</title>
        <authorList>
            <person name="Kono N."/>
            <person name="Nakamura H."/>
            <person name="Ohtoshi R."/>
            <person name="Moran D.A.P."/>
            <person name="Shinohara A."/>
            <person name="Yoshida Y."/>
            <person name="Fujiwara M."/>
            <person name="Mori M."/>
            <person name="Tomita M."/>
            <person name="Arakawa K."/>
        </authorList>
    </citation>
    <scope>NUCLEOTIDE SEQUENCE [LARGE SCALE GENOMIC DNA]</scope>
</reference>
<proteinExistence type="predicted"/>
<accession>A0A4Y2BDB8</accession>
<evidence type="ECO:0000313" key="2">
    <source>
        <dbReference type="Proteomes" id="UP000499080"/>
    </source>
</evidence>
<comment type="caution">
    <text evidence="1">The sequence shown here is derived from an EMBL/GenBank/DDBJ whole genome shotgun (WGS) entry which is preliminary data.</text>
</comment>
<organism evidence="1 2">
    <name type="scientific">Araneus ventricosus</name>
    <name type="common">Orbweaver spider</name>
    <name type="synonym">Epeira ventricosa</name>
    <dbReference type="NCBI Taxonomy" id="182803"/>
    <lineage>
        <taxon>Eukaryota</taxon>
        <taxon>Metazoa</taxon>
        <taxon>Ecdysozoa</taxon>
        <taxon>Arthropoda</taxon>
        <taxon>Chelicerata</taxon>
        <taxon>Arachnida</taxon>
        <taxon>Araneae</taxon>
        <taxon>Araneomorphae</taxon>
        <taxon>Entelegynae</taxon>
        <taxon>Araneoidea</taxon>
        <taxon>Araneidae</taxon>
        <taxon>Araneus</taxon>
    </lineage>
</organism>
<protein>
    <submittedName>
        <fullName evidence="1">Uncharacterized protein</fullName>
    </submittedName>
</protein>